<dbReference type="InterPro" id="IPR035965">
    <property type="entry name" value="PAS-like_dom_sf"/>
</dbReference>
<dbReference type="GO" id="GO:0006355">
    <property type="term" value="P:regulation of DNA-templated transcription"/>
    <property type="evidence" value="ECO:0007669"/>
    <property type="project" value="InterPro"/>
</dbReference>
<evidence type="ECO:0000256" key="11">
    <source>
        <dbReference type="ARBA" id="ARBA00023170"/>
    </source>
</evidence>
<evidence type="ECO:0000256" key="1">
    <source>
        <dbReference type="ARBA" id="ARBA00000085"/>
    </source>
</evidence>
<dbReference type="SUPFAM" id="SSF52172">
    <property type="entry name" value="CheY-like"/>
    <property type="match status" value="1"/>
</dbReference>
<dbReference type="InterPro" id="IPR013654">
    <property type="entry name" value="PAS_2"/>
</dbReference>
<dbReference type="InterPro" id="IPR003018">
    <property type="entry name" value="GAF"/>
</dbReference>
<keyword evidence="9" id="KW-0067">ATP-binding</keyword>
<evidence type="ECO:0000256" key="3">
    <source>
        <dbReference type="ARBA" id="ARBA00022543"/>
    </source>
</evidence>
<feature type="modified residue" description="4-aspartylphosphate" evidence="12">
    <location>
        <position position="789"/>
    </location>
</feature>
<keyword evidence="16" id="KW-1185">Reference proteome</keyword>
<organism evidence="15 16">
    <name type="scientific">Sphingomonas spermidinifaciens</name>
    <dbReference type="NCBI Taxonomy" id="1141889"/>
    <lineage>
        <taxon>Bacteria</taxon>
        <taxon>Pseudomonadati</taxon>
        <taxon>Pseudomonadota</taxon>
        <taxon>Alphaproteobacteria</taxon>
        <taxon>Sphingomonadales</taxon>
        <taxon>Sphingomonadaceae</taxon>
        <taxon>Sphingomonas</taxon>
    </lineage>
</organism>
<dbReference type="GO" id="GO:0000160">
    <property type="term" value="P:phosphorelay signal transduction system"/>
    <property type="evidence" value="ECO:0007669"/>
    <property type="project" value="InterPro"/>
</dbReference>
<keyword evidence="3" id="KW-0600">Photoreceptor protein</keyword>
<evidence type="ECO:0000313" key="16">
    <source>
        <dbReference type="Proteomes" id="UP000218366"/>
    </source>
</evidence>
<evidence type="ECO:0000259" key="14">
    <source>
        <dbReference type="PROSITE" id="PS50110"/>
    </source>
</evidence>
<dbReference type="InterPro" id="IPR016132">
    <property type="entry name" value="Phyto_chromo_attachment"/>
</dbReference>
<dbReference type="InterPro" id="IPR043150">
    <property type="entry name" value="Phytochrome_PHY_sf"/>
</dbReference>
<dbReference type="PIRSF" id="PIRSF036397">
    <property type="entry name" value="Bactrphtchrm_rec"/>
    <property type="match status" value="1"/>
</dbReference>
<evidence type="ECO:0000256" key="6">
    <source>
        <dbReference type="ARBA" id="ARBA00022679"/>
    </source>
</evidence>
<keyword evidence="6" id="KW-0808">Transferase</keyword>
<dbReference type="EMBL" id="NWMW01000002">
    <property type="protein sequence ID" value="PCD02565.1"/>
    <property type="molecule type" value="Genomic_DNA"/>
</dbReference>
<dbReference type="Pfam" id="PF01590">
    <property type="entry name" value="GAF"/>
    <property type="match status" value="1"/>
</dbReference>
<evidence type="ECO:0000256" key="10">
    <source>
        <dbReference type="ARBA" id="ARBA00022991"/>
    </source>
</evidence>
<dbReference type="Gene3D" id="3.30.450.40">
    <property type="match status" value="1"/>
</dbReference>
<evidence type="ECO:0000313" key="15">
    <source>
        <dbReference type="EMBL" id="PCD02565.1"/>
    </source>
</evidence>
<evidence type="ECO:0000256" key="5">
    <source>
        <dbReference type="ARBA" id="ARBA00022606"/>
    </source>
</evidence>
<dbReference type="OrthoDB" id="9760752at2"/>
<evidence type="ECO:0000256" key="9">
    <source>
        <dbReference type="ARBA" id="ARBA00022840"/>
    </source>
</evidence>
<dbReference type="PROSITE" id="PS50110">
    <property type="entry name" value="RESPONSE_REGULATORY"/>
    <property type="match status" value="1"/>
</dbReference>
<dbReference type="GO" id="GO:0005524">
    <property type="term" value="F:ATP binding"/>
    <property type="evidence" value="ECO:0007669"/>
    <property type="project" value="UniProtKB-KW"/>
</dbReference>
<dbReference type="Pfam" id="PF07536">
    <property type="entry name" value="HWE_HK"/>
    <property type="match status" value="1"/>
</dbReference>
<dbReference type="EC" id="2.7.13.3" evidence="2"/>
<dbReference type="InterPro" id="IPR013515">
    <property type="entry name" value="Phytochrome_cen-reg"/>
</dbReference>
<comment type="caution">
    <text evidence="15">The sequence shown here is derived from an EMBL/GenBank/DDBJ whole genome shotgun (WGS) entry which is preliminary data.</text>
</comment>
<dbReference type="SUPFAM" id="SSF55785">
    <property type="entry name" value="PYP-like sensor domain (PAS domain)"/>
    <property type="match status" value="1"/>
</dbReference>
<keyword evidence="8 15" id="KW-0418">Kinase</keyword>
<protein>
    <recommendedName>
        <fullName evidence="2">histidine kinase</fullName>
        <ecNumber evidence="2">2.7.13.3</ecNumber>
    </recommendedName>
</protein>
<name>A0A2A4B3N9_9SPHN</name>
<dbReference type="Proteomes" id="UP000218366">
    <property type="component" value="Unassembled WGS sequence"/>
</dbReference>
<reference evidence="15 16" key="1">
    <citation type="submission" date="2017-09" db="EMBL/GenBank/DDBJ databases">
        <title>Sphingomonas spermidinifaciens 9NM-10, whole genome shotgun sequence.</title>
        <authorList>
            <person name="Feng G."/>
            <person name="Zhu H."/>
        </authorList>
    </citation>
    <scope>NUCLEOTIDE SEQUENCE [LARGE SCALE GENOMIC DNA]</scope>
    <source>
        <strain evidence="15 16">9NM-10</strain>
    </source>
</reference>
<dbReference type="Pfam" id="PF00360">
    <property type="entry name" value="PHY"/>
    <property type="match status" value="1"/>
</dbReference>
<dbReference type="GO" id="GO:0004673">
    <property type="term" value="F:protein histidine kinase activity"/>
    <property type="evidence" value="ECO:0007669"/>
    <property type="project" value="UniProtKB-EC"/>
</dbReference>
<dbReference type="InterPro" id="IPR029016">
    <property type="entry name" value="GAF-like_dom_sf"/>
</dbReference>
<dbReference type="InterPro" id="IPR036890">
    <property type="entry name" value="HATPase_C_sf"/>
</dbReference>
<dbReference type="Gene3D" id="3.30.565.10">
    <property type="entry name" value="Histidine kinase-like ATPase, C-terminal domain"/>
    <property type="match status" value="1"/>
</dbReference>
<dbReference type="Gene3D" id="3.30.450.270">
    <property type="match status" value="1"/>
</dbReference>
<keyword evidence="10" id="KW-0157">Chromophore</keyword>
<dbReference type="SMART" id="SM00065">
    <property type="entry name" value="GAF"/>
    <property type="match status" value="1"/>
</dbReference>
<evidence type="ECO:0000256" key="2">
    <source>
        <dbReference type="ARBA" id="ARBA00012438"/>
    </source>
</evidence>
<keyword evidence="11" id="KW-0675">Receptor</keyword>
<dbReference type="InterPro" id="IPR011102">
    <property type="entry name" value="Sig_transdc_His_kinase_HWE"/>
</dbReference>
<evidence type="ECO:0000256" key="8">
    <source>
        <dbReference type="ARBA" id="ARBA00022777"/>
    </source>
</evidence>
<dbReference type="GO" id="GO:0009584">
    <property type="term" value="P:detection of visible light"/>
    <property type="evidence" value="ECO:0007669"/>
    <property type="project" value="InterPro"/>
</dbReference>
<dbReference type="SUPFAM" id="SSF55781">
    <property type="entry name" value="GAF domain-like"/>
    <property type="match status" value="2"/>
</dbReference>
<dbReference type="InterPro" id="IPR009219">
    <property type="entry name" value="Bactrphtchr_CheY"/>
</dbReference>
<keyword evidence="4 12" id="KW-0597">Phosphoprotein</keyword>
<gene>
    <name evidence="15" type="ORF">COC42_14250</name>
</gene>
<dbReference type="PANTHER" id="PTHR41523">
    <property type="entry name" value="TWO-COMPONENT SYSTEM SENSOR PROTEIN"/>
    <property type="match status" value="1"/>
</dbReference>
<comment type="catalytic activity">
    <reaction evidence="1">
        <text>ATP + protein L-histidine = ADP + protein N-phospho-L-histidine.</text>
        <dbReference type="EC" id="2.7.13.3"/>
    </reaction>
</comment>
<feature type="domain" description="Phytochrome chromophore attachment site" evidence="13">
    <location>
        <begin position="142"/>
        <end position="299"/>
    </location>
</feature>
<dbReference type="SMART" id="SM00911">
    <property type="entry name" value="HWE_HK"/>
    <property type="match status" value="1"/>
</dbReference>
<sequence length="855" mass="92557">MQEVVPVDLGNCDREPIHLLGAVQPFGFLLALSSDWIVRRASANLAAFLGIDADAALGTSALDLLGEDAVHLLRNRMTLLRGPDAVERVFGVAAAGDRRFDFAMHMSGGDIVLEGEPSEDAGVGDTASTIRAMIGRLDGTDSLAAFFREGARQVRALTGFDRVMVYRFDNDGSGTVVAEAVRGGIGSFLDLRYPASDIPKQARALYLRTPFRIIADIEAEPSPVLPILDERGEPIDLSLSVLRSVSPIHVEYLANMGVGASLSISIIVEGKLWGLFACHHYGPRRPGFERRSIAELFGQMFAFKLESRERKTMAAYEISARAASDRLLAAIAGNKALLDNPDYLGEMLRTTIACDGIAIWLEGRVALSGRTPPPDAIPVIARRLNAMTPGQIFATDHLASVLPQAERWADQGAGLLALPLSRSPRDYVMLFREERVRAVTWGGDPHKPATWGPNGARLSPRKSFEAWREEVRGRAEPFNEAELRVAEMLRASLIEVVLRLSDDAQEERRRAAERQELLIAELNHRVRNILSLIRGLVRQSRDPAADTDTYMRMLEGRIEALARAHDQITQDNWSPAPLRRLIETEAAAYLGGRASRLQTNGEAALLSPQAFSTLALVLHELMTNSAKYGALSDSGTVAVDWHVDAMGDLCIEWRERGGPAVQAPTRQGFGTTIIQRSVPYDLGGRAAIRYALGGLEADFLIPARHVSTGGEASAAQHALPVADPRDTASAPEAPTIGGVVLLVEDSLIIAMDAEDILISLGAERVVTANGVAQALLELDREQIAVAVLDFNLGSETSLPVALELDRRGIPFVFATGYGEQLVLPPEIEARGVLKKPYTALGMRRLLGDAVGAPAA</sequence>
<feature type="domain" description="Response regulatory" evidence="14">
    <location>
        <begin position="739"/>
        <end position="850"/>
    </location>
</feature>
<dbReference type="Gene3D" id="3.30.450.20">
    <property type="entry name" value="PAS domain"/>
    <property type="match status" value="1"/>
</dbReference>
<evidence type="ECO:0000256" key="4">
    <source>
        <dbReference type="ARBA" id="ARBA00022553"/>
    </source>
</evidence>
<dbReference type="PANTHER" id="PTHR41523:SF8">
    <property type="entry name" value="ETHYLENE RESPONSE SENSOR PROTEIN"/>
    <property type="match status" value="1"/>
</dbReference>
<dbReference type="PROSITE" id="PS50046">
    <property type="entry name" value="PHYTOCHROME_2"/>
    <property type="match status" value="1"/>
</dbReference>
<dbReference type="AlphaFoldDB" id="A0A2A4B3N9"/>
<dbReference type="InterPro" id="IPR001294">
    <property type="entry name" value="Phytochrome"/>
</dbReference>
<evidence type="ECO:0000259" key="13">
    <source>
        <dbReference type="PROSITE" id="PS50046"/>
    </source>
</evidence>
<dbReference type="InterPro" id="IPR001789">
    <property type="entry name" value="Sig_transdc_resp-reg_receiver"/>
</dbReference>
<dbReference type="PRINTS" id="PR01033">
    <property type="entry name" value="PHYTOCHROME"/>
</dbReference>
<dbReference type="Pfam" id="PF08446">
    <property type="entry name" value="PAS_2"/>
    <property type="match status" value="1"/>
</dbReference>
<accession>A0A2A4B3N9</accession>
<proteinExistence type="predicted"/>
<evidence type="ECO:0000256" key="7">
    <source>
        <dbReference type="ARBA" id="ARBA00022741"/>
    </source>
</evidence>
<keyword evidence="5" id="KW-0716">Sensory transduction</keyword>
<dbReference type="Gene3D" id="3.40.50.2300">
    <property type="match status" value="1"/>
</dbReference>
<keyword evidence="7" id="KW-0547">Nucleotide-binding</keyword>
<dbReference type="SMART" id="SM00448">
    <property type="entry name" value="REC"/>
    <property type="match status" value="1"/>
</dbReference>
<dbReference type="GO" id="GO:0009881">
    <property type="term" value="F:photoreceptor activity"/>
    <property type="evidence" value="ECO:0007669"/>
    <property type="project" value="UniProtKB-KW"/>
</dbReference>
<evidence type="ECO:0000256" key="12">
    <source>
        <dbReference type="PROSITE-ProRule" id="PRU00169"/>
    </source>
</evidence>
<dbReference type="InterPro" id="IPR011006">
    <property type="entry name" value="CheY-like_superfamily"/>
</dbReference>
<dbReference type="RefSeq" id="WP_096343942.1">
    <property type="nucleotide sequence ID" value="NZ_NWMW01000002.1"/>
</dbReference>